<dbReference type="GO" id="GO:0016887">
    <property type="term" value="F:ATP hydrolysis activity"/>
    <property type="evidence" value="ECO:0007669"/>
    <property type="project" value="InterPro"/>
</dbReference>
<dbReference type="InterPro" id="IPR003593">
    <property type="entry name" value="AAA+_ATPase"/>
</dbReference>
<evidence type="ECO:0000256" key="3">
    <source>
        <dbReference type="ARBA" id="ARBA00022741"/>
    </source>
</evidence>
<dbReference type="InterPro" id="IPR027417">
    <property type="entry name" value="P-loop_NTPase"/>
</dbReference>
<dbReference type="KEGG" id="lng:BSQ50_11215"/>
<name>A0A3S6QY01_9LACO</name>
<evidence type="ECO:0000256" key="4">
    <source>
        <dbReference type="ARBA" id="ARBA00022840"/>
    </source>
</evidence>
<dbReference type="GeneID" id="78522774"/>
<evidence type="ECO:0000259" key="5">
    <source>
        <dbReference type="PROSITE" id="PS50893"/>
    </source>
</evidence>
<protein>
    <submittedName>
        <fullName evidence="6">ABC transporter ATP-binding protein</fullName>
    </submittedName>
</protein>
<dbReference type="InterPro" id="IPR050153">
    <property type="entry name" value="Metal_Ion_Import_ABC"/>
</dbReference>
<dbReference type="PROSITE" id="PS50893">
    <property type="entry name" value="ABC_TRANSPORTER_2"/>
    <property type="match status" value="1"/>
</dbReference>
<evidence type="ECO:0000313" key="6">
    <source>
        <dbReference type="EMBL" id="AUJ33066.1"/>
    </source>
</evidence>
<reference evidence="6 7" key="1">
    <citation type="submission" date="2016-11" db="EMBL/GenBank/DDBJ databases">
        <title>Interaction between Lactobacillus species and yeast in water kefir.</title>
        <authorList>
            <person name="Behr J."/>
            <person name="Xu D."/>
            <person name="Vogel R.F."/>
        </authorList>
    </citation>
    <scope>NUCLEOTIDE SEQUENCE [LARGE SCALE GENOMIC DNA]</scope>
    <source>
        <strain evidence="6 7">TMW 1.1827</strain>
    </source>
</reference>
<dbReference type="SMART" id="SM00382">
    <property type="entry name" value="AAA"/>
    <property type="match status" value="1"/>
</dbReference>
<keyword evidence="3" id="KW-0547">Nucleotide-binding</keyword>
<sequence>MSELSASLISCSHLTMAFGNKQLFTDLNLVIRQGDFFCLLGANGTGKTTFIKLLLGKEIPTNGKIELATELHNASNIGYVPQFRNIDANYPLSIENFVALKLSNSLKPWLSKKEKGLVTQALQLTGLTAKRQQILGKASGGEKQRAYLAQAILNQPELLILDEPTASLDKTAKYEVLETVKQLNETAGTTIIFISHDWDLVNKYGKHYLEFDSGQYTTGATADLGGK</sequence>
<dbReference type="GO" id="GO:0005524">
    <property type="term" value="F:ATP binding"/>
    <property type="evidence" value="ECO:0007669"/>
    <property type="project" value="UniProtKB-KW"/>
</dbReference>
<gene>
    <name evidence="6" type="ORF">BSQ50_11215</name>
</gene>
<proteinExistence type="inferred from homology"/>
<keyword evidence="4 6" id="KW-0067">ATP-binding</keyword>
<dbReference type="Proteomes" id="UP000324497">
    <property type="component" value="Chromosome"/>
</dbReference>
<dbReference type="AlphaFoldDB" id="A0A3S6QY01"/>
<dbReference type="EMBL" id="CP018180">
    <property type="protein sequence ID" value="AUJ33066.1"/>
    <property type="molecule type" value="Genomic_DNA"/>
</dbReference>
<dbReference type="InterPro" id="IPR003439">
    <property type="entry name" value="ABC_transporter-like_ATP-bd"/>
</dbReference>
<comment type="similarity">
    <text evidence="1">Belongs to the ABC transporter superfamily.</text>
</comment>
<organism evidence="6 7">
    <name type="scientific">Liquorilactobacillus nagelii</name>
    <dbReference type="NCBI Taxonomy" id="82688"/>
    <lineage>
        <taxon>Bacteria</taxon>
        <taxon>Bacillati</taxon>
        <taxon>Bacillota</taxon>
        <taxon>Bacilli</taxon>
        <taxon>Lactobacillales</taxon>
        <taxon>Lactobacillaceae</taxon>
        <taxon>Liquorilactobacillus</taxon>
    </lineage>
</organism>
<accession>A0A3S6QY01</accession>
<evidence type="ECO:0000313" key="7">
    <source>
        <dbReference type="Proteomes" id="UP000324497"/>
    </source>
</evidence>
<dbReference type="Pfam" id="PF00005">
    <property type="entry name" value="ABC_tran"/>
    <property type="match status" value="1"/>
</dbReference>
<keyword evidence="2" id="KW-0813">Transport</keyword>
<dbReference type="PANTHER" id="PTHR42734">
    <property type="entry name" value="METAL TRANSPORT SYSTEM ATP-BINDING PROTEIN TM_0124-RELATED"/>
    <property type="match status" value="1"/>
</dbReference>
<feature type="domain" description="ABC transporter" evidence="5">
    <location>
        <begin position="9"/>
        <end position="224"/>
    </location>
</feature>
<dbReference type="PANTHER" id="PTHR42734:SF17">
    <property type="entry name" value="METAL TRANSPORT SYSTEM ATP-BINDING PROTEIN TM_0124-RELATED"/>
    <property type="match status" value="1"/>
</dbReference>
<dbReference type="Gene3D" id="3.40.50.300">
    <property type="entry name" value="P-loop containing nucleotide triphosphate hydrolases"/>
    <property type="match status" value="1"/>
</dbReference>
<evidence type="ECO:0000256" key="2">
    <source>
        <dbReference type="ARBA" id="ARBA00022448"/>
    </source>
</evidence>
<keyword evidence="7" id="KW-1185">Reference proteome</keyword>
<dbReference type="SUPFAM" id="SSF52540">
    <property type="entry name" value="P-loop containing nucleoside triphosphate hydrolases"/>
    <property type="match status" value="1"/>
</dbReference>
<dbReference type="RefSeq" id="WP_057884965.1">
    <property type="nucleotide sequence ID" value="NZ_CP018180.1"/>
</dbReference>
<evidence type="ECO:0000256" key="1">
    <source>
        <dbReference type="ARBA" id="ARBA00005417"/>
    </source>
</evidence>